<dbReference type="AlphaFoldDB" id="G7VFU4"/>
<sequence>MGWAKSRGVGKTSVFPKAGAPQGGAAAAGCVLWVWRGGGV</sequence>
<dbReference type="GeneID" id="74305723"/>
<keyword evidence="3" id="KW-1185">Reference proteome</keyword>
<dbReference type="STRING" id="1104324.P186_0294"/>
<name>G7VFU4_9CREN</name>
<accession>G7VFU4</accession>
<evidence type="ECO:0000313" key="3">
    <source>
        <dbReference type="Proteomes" id="UP000005867"/>
    </source>
</evidence>
<evidence type="ECO:0000256" key="1">
    <source>
        <dbReference type="SAM" id="MobiDB-lite"/>
    </source>
</evidence>
<dbReference type="RefSeq" id="WP_014287579.1">
    <property type="nucleotide sequence ID" value="NC_016645.1"/>
</dbReference>
<dbReference type="Proteomes" id="UP000005867">
    <property type="component" value="Chromosome"/>
</dbReference>
<evidence type="ECO:0000313" key="2">
    <source>
        <dbReference type="EMBL" id="AET31751.1"/>
    </source>
</evidence>
<gene>
    <name evidence="2" type="ORF">P186_0294</name>
</gene>
<organism evidence="2 3">
    <name type="scientific">Pyrobaculum ferrireducens</name>
    <dbReference type="NCBI Taxonomy" id="1104324"/>
    <lineage>
        <taxon>Archaea</taxon>
        <taxon>Thermoproteota</taxon>
        <taxon>Thermoprotei</taxon>
        <taxon>Thermoproteales</taxon>
        <taxon>Thermoproteaceae</taxon>
        <taxon>Pyrobaculum</taxon>
    </lineage>
</organism>
<proteinExistence type="predicted"/>
<dbReference type="BioCyc" id="PSP1104324:GJSN-284-MONOMER"/>
<dbReference type="KEGG" id="pyr:P186_0294"/>
<reference evidence="2 3" key="1">
    <citation type="journal article" date="2012" name="J. Bacteriol.">
        <title>Complete genome sequence of strain 1860, a crenarchaeon of the genus pyrobaculum able to grow with various electron acceptors.</title>
        <authorList>
            <person name="Mardanov A.V."/>
            <person name="Gumerov V.M."/>
            <person name="Slobodkina G.B."/>
            <person name="Beletsky A.V."/>
            <person name="Bonch-Osmolovskaya E.A."/>
            <person name="Ravin N.V."/>
            <person name="Skryabin K.G."/>
        </authorList>
    </citation>
    <scope>NUCLEOTIDE SEQUENCE [LARGE SCALE GENOMIC DNA]</scope>
    <source>
        <strain evidence="2 3">1860</strain>
    </source>
</reference>
<feature type="region of interest" description="Disordered" evidence="1">
    <location>
        <begin position="1"/>
        <end position="25"/>
    </location>
</feature>
<dbReference type="PROSITE" id="PS51257">
    <property type="entry name" value="PROKAR_LIPOPROTEIN"/>
    <property type="match status" value="1"/>
</dbReference>
<dbReference type="HOGENOM" id="CLU_3283004_0_0_2"/>
<dbReference type="EMBL" id="CP003098">
    <property type="protein sequence ID" value="AET31751.1"/>
    <property type="molecule type" value="Genomic_DNA"/>
</dbReference>
<protein>
    <submittedName>
        <fullName evidence="2">Uncharacterized protein</fullName>
    </submittedName>
</protein>